<dbReference type="RefSeq" id="WP_068912869.1">
    <property type="nucleotide sequence ID" value="NZ_MBEW02000014.1"/>
</dbReference>
<dbReference type="EC" id="7.2.3.1" evidence="9"/>
<evidence type="ECO:0000313" key="11">
    <source>
        <dbReference type="Proteomes" id="UP000093352"/>
    </source>
</evidence>
<keyword evidence="8 9" id="KW-0472">Membrane</keyword>
<evidence type="ECO:0000256" key="1">
    <source>
        <dbReference type="ARBA" id="ARBA00004127"/>
    </source>
</evidence>
<evidence type="ECO:0000256" key="8">
    <source>
        <dbReference type="ARBA" id="ARBA00023136"/>
    </source>
</evidence>
<dbReference type="EMBL" id="MBEW02000014">
    <property type="protein sequence ID" value="RDY21027.1"/>
    <property type="molecule type" value="Genomic_DNA"/>
</dbReference>
<dbReference type="NCBIfam" id="NF001961">
    <property type="entry name" value="PRK00733.3-6"/>
    <property type="match status" value="1"/>
</dbReference>
<dbReference type="Pfam" id="PF03030">
    <property type="entry name" value="H_PPase"/>
    <property type="match status" value="1"/>
</dbReference>
<reference evidence="10 11" key="1">
    <citation type="journal article" date="2016" name="Genome Announc.">
        <title>Draft Genome Sequence of Criibacterium bergeronii gen. nov., sp. nov., Strain CCRI-22567T, Isolated from a Vaginal Sample from a Woman with Bacterial Vaginosis.</title>
        <authorList>
            <person name="Maheux A.F."/>
            <person name="Berube E."/>
            <person name="Boudreau D.K."/>
            <person name="Raymond F."/>
            <person name="Corbeil J."/>
            <person name="Roy P.H."/>
            <person name="Boissinot M."/>
            <person name="Omar R.F."/>
        </authorList>
    </citation>
    <scope>NUCLEOTIDE SEQUENCE [LARGE SCALE GENOMIC DNA]</scope>
    <source>
        <strain evidence="10 11">CCRI-22567</strain>
    </source>
</reference>
<keyword evidence="2 9" id="KW-0813">Transport</keyword>
<feature type="transmembrane region" description="Helical" evidence="9">
    <location>
        <begin position="324"/>
        <end position="343"/>
    </location>
</feature>
<feature type="transmembrane region" description="Helical" evidence="9">
    <location>
        <begin position="6"/>
        <end position="27"/>
    </location>
</feature>
<keyword evidence="11" id="KW-1185">Reference proteome</keyword>
<feature type="transmembrane region" description="Helical" evidence="9">
    <location>
        <begin position="587"/>
        <end position="608"/>
    </location>
</feature>
<comment type="cofactor">
    <cofactor evidence="9">
        <name>Mg(2+)</name>
        <dbReference type="ChEBI" id="CHEBI:18420"/>
    </cofactor>
</comment>
<comment type="caution">
    <text evidence="9">Lacks conserved residue(s) required for the propagation of feature annotation.</text>
</comment>
<keyword evidence="9" id="KW-0739">Sodium transport</keyword>
<evidence type="ECO:0000256" key="7">
    <source>
        <dbReference type="ARBA" id="ARBA00023065"/>
    </source>
</evidence>
<feature type="transmembrane region" description="Helical" evidence="9">
    <location>
        <begin position="234"/>
        <end position="255"/>
    </location>
</feature>
<evidence type="ECO:0000256" key="3">
    <source>
        <dbReference type="ARBA" id="ARBA00022692"/>
    </source>
</evidence>
<dbReference type="GO" id="GO:0012505">
    <property type="term" value="C:endomembrane system"/>
    <property type="evidence" value="ECO:0007669"/>
    <property type="project" value="UniProtKB-SubCell"/>
</dbReference>
<keyword evidence="5 9" id="KW-1278">Translocase</keyword>
<comment type="caution">
    <text evidence="10">The sequence shown here is derived from an EMBL/GenBank/DDBJ whole genome shotgun (WGS) entry which is preliminary data.</text>
</comment>
<dbReference type="GO" id="GO:0030955">
    <property type="term" value="F:potassium ion binding"/>
    <property type="evidence" value="ECO:0007669"/>
    <property type="project" value="UniProtKB-UniRule"/>
</dbReference>
<dbReference type="STRING" id="1871336.BBG48_09315"/>
<name>A0A371IKK8_9FIRM</name>
<evidence type="ECO:0000256" key="5">
    <source>
        <dbReference type="ARBA" id="ARBA00022967"/>
    </source>
</evidence>
<dbReference type="PIRSF" id="PIRSF001265">
    <property type="entry name" value="H+-PPase"/>
    <property type="match status" value="1"/>
</dbReference>
<sequence>MNNMLLIAIVSAVLALLFAFYLSSTISKKGVGNDKMKEISSYIHEGAMAFLMREYKTLIIFIIALFVVLAVGINILTAVCFLIGATFSTLSGYFGMMVATKANVRTTNAAKEEGMSGALSVAFSGGAVMGMCVVGLGVLGVAGLYTVLISMGTDPMTTTNILTGFGLGASSLALFGRVGGGIYTKAADVGADLVGKVEAGIPEDDPRNPAVIADNVGDNVGDVAGMGADLFESYVGSLISALTLGIVATAANGELYGENAIYFPLVVSAIGIIASIIGSFMVKGAKVSDPSKSLKTGTYVSGGLTIVAAYFLSTNLLHDMRGFWAVTVGIVVGAIIGQLTEIYTSDSYSSVKKIAHESETGPATTIISGLAVGMMSTMWPLILIAVGIIITYAVAGLYGIALASVGMLATTGMTVAVDAYGPIADNAGGIAEMCGLPEEVRNITDKLDSVGNTTAAMGKGFAIGSAALTALSLFASYTNAVKLETISLTSPSVIAGMLIGGMLPFLFTALTMESVGKAAFEMIEEVRRQFREFPGIMAGTDKPDYARCVEISTSAALKQMILPGVIAVASPLIIGILLGVESLGGMLCGSLVTGVLLAIMMSNAGGAWDNAKKYIESGTHGGKGSEAHKAAVVGDTVGDPFKDTSGPSINILIKLMTIVSLVFAPIFLQYGGMIVNIMK</sequence>
<dbReference type="Proteomes" id="UP000093352">
    <property type="component" value="Unassembled WGS sequence"/>
</dbReference>
<dbReference type="PANTHER" id="PTHR31998">
    <property type="entry name" value="K(+)-INSENSITIVE PYROPHOSPHATE-ENERGIZED PROTON PUMP"/>
    <property type="match status" value="1"/>
</dbReference>
<evidence type="ECO:0000313" key="10">
    <source>
        <dbReference type="EMBL" id="RDY21027.1"/>
    </source>
</evidence>
<dbReference type="NCBIfam" id="TIGR01104">
    <property type="entry name" value="V_PPase"/>
    <property type="match status" value="1"/>
</dbReference>
<comment type="subcellular location">
    <subcellularLocation>
        <location evidence="9">Cell membrane</location>
        <topology evidence="9">Multi-pass membrane protein</topology>
    </subcellularLocation>
    <subcellularLocation>
        <location evidence="1">Endomembrane system</location>
        <topology evidence="1">Multi-pass membrane protein</topology>
    </subcellularLocation>
</comment>
<keyword evidence="9" id="KW-1003">Cell membrane</keyword>
<comment type="activity regulation">
    <text evidence="9">Requires K(+) for maximal activity.</text>
</comment>
<dbReference type="GO" id="GO:0004427">
    <property type="term" value="F:inorganic diphosphate phosphatase activity"/>
    <property type="evidence" value="ECO:0007669"/>
    <property type="project" value="UniProtKB-UniRule"/>
</dbReference>
<evidence type="ECO:0000256" key="4">
    <source>
        <dbReference type="ARBA" id="ARBA00022842"/>
    </source>
</evidence>
<organism evidence="10 11">
    <name type="scientific">Criibacterium bergeronii</name>
    <dbReference type="NCBI Taxonomy" id="1871336"/>
    <lineage>
        <taxon>Bacteria</taxon>
        <taxon>Bacillati</taxon>
        <taxon>Bacillota</taxon>
        <taxon>Clostridia</taxon>
        <taxon>Peptostreptococcales</taxon>
        <taxon>Filifactoraceae</taxon>
        <taxon>Criibacterium</taxon>
    </lineage>
</organism>
<dbReference type="GO" id="GO:0000287">
    <property type="term" value="F:magnesium ion binding"/>
    <property type="evidence" value="ECO:0007669"/>
    <property type="project" value="UniProtKB-UniRule"/>
</dbReference>
<feature type="transmembrane region" description="Helical" evidence="9">
    <location>
        <begin position="461"/>
        <end position="481"/>
    </location>
</feature>
<keyword evidence="3 9" id="KW-0812">Transmembrane</keyword>
<keyword evidence="4 9" id="KW-0460">Magnesium</keyword>
<gene>
    <name evidence="9" type="primary">hppA</name>
    <name evidence="10" type="ORF">BBG48_007045</name>
</gene>
<dbReference type="NCBIfam" id="NF001953">
    <property type="entry name" value="PRK00733.2-1"/>
    <property type="match status" value="1"/>
</dbReference>
<feature type="transmembrane region" description="Helical" evidence="9">
    <location>
        <begin position="261"/>
        <end position="282"/>
    </location>
</feature>
<keyword evidence="9" id="KW-0915">Sodium</keyword>
<comment type="subunit">
    <text evidence="9">Homodimer.</text>
</comment>
<dbReference type="InterPro" id="IPR004131">
    <property type="entry name" value="PPase-energised_H-pump"/>
</dbReference>
<keyword evidence="6 9" id="KW-1133">Transmembrane helix</keyword>
<comment type="similarity">
    <text evidence="9">Belongs to the H(+)-translocating pyrophosphatase (TC 3.A.10) family. K(+)-stimulated subfamily.</text>
</comment>
<dbReference type="GO" id="GO:0009678">
    <property type="term" value="F:diphosphate hydrolysis-driven proton transmembrane transporter activity"/>
    <property type="evidence" value="ECO:0007669"/>
    <property type="project" value="UniProtKB-UniRule"/>
</dbReference>
<feature type="transmembrane region" description="Helical" evidence="9">
    <location>
        <begin position="58"/>
        <end position="87"/>
    </location>
</feature>
<feature type="transmembrane region" description="Helical" evidence="9">
    <location>
        <begin position="651"/>
        <end position="670"/>
    </location>
</feature>
<keyword evidence="7 9" id="KW-0406">Ion transport</keyword>
<feature type="site" description="Determinant of potassium dependence" evidence="9">
    <location>
        <position position="455"/>
    </location>
</feature>
<comment type="catalytic activity">
    <reaction evidence="9">
        <text>Na(+)(in) + diphosphate + H2O = Na(+)(out) + 2 phosphate + H(+)</text>
        <dbReference type="Rhea" id="RHEA:57884"/>
        <dbReference type="ChEBI" id="CHEBI:15377"/>
        <dbReference type="ChEBI" id="CHEBI:15378"/>
        <dbReference type="ChEBI" id="CHEBI:29101"/>
        <dbReference type="ChEBI" id="CHEBI:33019"/>
        <dbReference type="ChEBI" id="CHEBI:43474"/>
        <dbReference type="EC" id="7.2.3.1"/>
    </reaction>
</comment>
<feature type="transmembrane region" description="Helical" evidence="9">
    <location>
        <begin position="493"/>
        <end position="512"/>
    </location>
</feature>
<keyword evidence="9" id="KW-0630">Potassium</keyword>
<evidence type="ECO:0000256" key="2">
    <source>
        <dbReference type="ARBA" id="ARBA00022448"/>
    </source>
</evidence>
<dbReference type="HAMAP" id="MF_01129">
    <property type="entry name" value="PPase_energized_pump"/>
    <property type="match status" value="1"/>
</dbReference>
<dbReference type="GO" id="GO:0006814">
    <property type="term" value="P:sodium ion transport"/>
    <property type="evidence" value="ECO:0007669"/>
    <property type="project" value="UniProtKB-UniRule"/>
</dbReference>
<feature type="transmembrane region" description="Helical" evidence="9">
    <location>
        <begin position="121"/>
        <end position="148"/>
    </location>
</feature>
<dbReference type="GO" id="GO:0005886">
    <property type="term" value="C:plasma membrane"/>
    <property type="evidence" value="ECO:0007669"/>
    <property type="project" value="UniProtKB-SubCell"/>
</dbReference>
<feature type="transmembrane region" description="Helical" evidence="9">
    <location>
        <begin position="560"/>
        <end position="580"/>
    </location>
</feature>
<dbReference type="NCBIfam" id="NF001960">
    <property type="entry name" value="PRK00733.3-5"/>
    <property type="match status" value="1"/>
</dbReference>
<feature type="transmembrane region" description="Helical" evidence="9">
    <location>
        <begin position="294"/>
        <end position="312"/>
    </location>
</feature>
<proteinExistence type="inferred from homology"/>
<evidence type="ECO:0000256" key="9">
    <source>
        <dbReference type="HAMAP-Rule" id="MF_01129"/>
    </source>
</evidence>
<comment type="function">
    <text evidence="9">Sodium pump that utilizes the energy of pyrophosphate hydrolysis as the driving force for Na(+) movement across the membrane.</text>
</comment>
<dbReference type="AlphaFoldDB" id="A0A371IKK8"/>
<protein>
    <recommendedName>
        <fullName evidence="9">Putative K(+)-stimulated pyrophosphate-energized sodium pump</fullName>
        <ecNumber evidence="9">7.2.3.1</ecNumber>
    </recommendedName>
    <alternativeName>
        <fullName evidence="9">Membrane-bound sodium-translocating pyrophosphatase</fullName>
    </alternativeName>
    <alternativeName>
        <fullName evidence="9">Pyrophosphate-energized inorganic pyrophosphatase</fullName>
        <shortName evidence="9">Na(+)-PPase</shortName>
    </alternativeName>
</protein>
<accession>A0A371IKK8</accession>
<evidence type="ECO:0000256" key="6">
    <source>
        <dbReference type="ARBA" id="ARBA00022989"/>
    </source>
</evidence>